<keyword evidence="2" id="KW-1185">Reference proteome</keyword>
<dbReference type="Proteomes" id="UP001162992">
    <property type="component" value="Chromosome 2"/>
</dbReference>
<reference evidence="2" key="1">
    <citation type="journal article" date="2024" name="Proc. Natl. Acad. Sci. U.S.A.">
        <title>Extraordinary preservation of gene collinearity over three hundred million years revealed in homosporous lycophytes.</title>
        <authorList>
            <person name="Li C."/>
            <person name="Wickell D."/>
            <person name="Kuo L.Y."/>
            <person name="Chen X."/>
            <person name="Nie B."/>
            <person name="Liao X."/>
            <person name="Peng D."/>
            <person name="Ji J."/>
            <person name="Jenkins J."/>
            <person name="Williams M."/>
            <person name="Shu S."/>
            <person name="Plott C."/>
            <person name="Barry K."/>
            <person name="Rajasekar S."/>
            <person name="Grimwood J."/>
            <person name="Han X."/>
            <person name="Sun S."/>
            <person name="Hou Z."/>
            <person name="He W."/>
            <person name="Dai G."/>
            <person name="Sun C."/>
            <person name="Schmutz J."/>
            <person name="Leebens-Mack J.H."/>
            <person name="Li F.W."/>
            <person name="Wang L."/>
        </authorList>
    </citation>
    <scope>NUCLEOTIDE SEQUENCE [LARGE SCALE GENOMIC DNA]</scope>
    <source>
        <strain evidence="2">cv. PW_Plant_1</strain>
    </source>
</reference>
<proteinExistence type="predicted"/>
<evidence type="ECO:0000313" key="2">
    <source>
        <dbReference type="Proteomes" id="UP001162992"/>
    </source>
</evidence>
<accession>A0ACC2EKM1</accession>
<gene>
    <name evidence="1" type="ORF">O6H91_02G124700</name>
</gene>
<name>A0ACC2EKM1_DIPCM</name>
<protein>
    <submittedName>
        <fullName evidence="1">Uncharacterized protein</fullName>
    </submittedName>
</protein>
<dbReference type="EMBL" id="CM055093">
    <property type="protein sequence ID" value="KAJ7566942.1"/>
    <property type="molecule type" value="Genomic_DNA"/>
</dbReference>
<organism evidence="1 2">
    <name type="scientific">Diphasiastrum complanatum</name>
    <name type="common">Issler's clubmoss</name>
    <name type="synonym">Lycopodium complanatum</name>
    <dbReference type="NCBI Taxonomy" id="34168"/>
    <lineage>
        <taxon>Eukaryota</taxon>
        <taxon>Viridiplantae</taxon>
        <taxon>Streptophyta</taxon>
        <taxon>Embryophyta</taxon>
        <taxon>Tracheophyta</taxon>
        <taxon>Lycopodiopsida</taxon>
        <taxon>Lycopodiales</taxon>
        <taxon>Lycopodiaceae</taxon>
        <taxon>Lycopodioideae</taxon>
        <taxon>Diphasiastrum</taxon>
    </lineage>
</organism>
<evidence type="ECO:0000313" key="1">
    <source>
        <dbReference type="EMBL" id="KAJ7566942.1"/>
    </source>
</evidence>
<comment type="caution">
    <text evidence="1">The sequence shown here is derived from an EMBL/GenBank/DDBJ whole genome shotgun (WGS) entry which is preliminary data.</text>
</comment>
<sequence>MGDPSDGEAPKAWHSRVRGKPSKVSSRRRNEFHGSRSKGVHKKSVREVRGGLSADEDDDDAAKEPMPDETAALVSSTNTLTTETFSEEELHLRQKCKRPSLLKGKQWTSVSSKIHSLKQRTPLHDGTTVRFVFQRPRTRIDWRSLHAVDVEQIFRETDIHKLESILETIAFGDVLGEDTRNFTEQNFLKLFRLSQLMIEYLLHVQETLASDKQKLLVAGESLQKRGEKLQVQCLWQYDALKRTRRELKHAKKTLNTYEMVLRTNGKVSSFQQVHHCPLCEKLFESSRFLDQHITRRHPKSMNQITEDKILEIVSKAEEATAARVKSETTLMLQAELQHLRAASQVDSQKDEADLHLEVESMQDALKESNDKLQDIQCQLESLQSHIRDSKMTGRSHHGKEKMEQKKSKQHWRNLEMKFNDVELHLKKINHENSRLKKELEQTNCEVITIILGITFSSILE</sequence>